<gene>
    <name evidence="1" type="ORF">L1F31_12855</name>
</gene>
<evidence type="ECO:0000313" key="1">
    <source>
        <dbReference type="EMBL" id="UVI35004.1"/>
    </source>
</evidence>
<proteinExistence type="predicted"/>
<dbReference type="Proteomes" id="UP001064879">
    <property type="component" value="Chromosome"/>
</dbReference>
<protein>
    <submittedName>
        <fullName evidence="1">Uncharacterized protein</fullName>
    </submittedName>
</protein>
<accession>A0ABY5SPJ9</accession>
<evidence type="ECO:0000313" key="2">
    <source>
        <dbReference type="Proteomes" id="UP001064879"/>
    </source>
</evidence>
<organism evidence="1 2">
    <name type="scientific">Brevibacterium spongiae</name>
    <dbReference type="NCBI Taxonomy" id="2909672"/>
    <lineage>
        <taxon>Bacteria</taxon>
        <taxon>Bacillati</taxon>
        <taxon>Actinomycetota</taxon>
        <taxon>Actinomycetes</taxon>
        <taxon>Micrococcales</taxon>
        <taxon>Brevibacteriaceae</taxon>
        <taxon>Brevibacterium</taxon>
    </lineage>
</organism>
<keyword evidence="2" id="KW-1185">Reference proteome</keyword>
<name>A0ABY5SPJ9_9MICO</name>
<dbReference type="RefSeq" id="WP_265417677.1">
    <property type="nucleotide sequence ID" value="NZ_CP093443.1"/>
</dbReference>
<dbReference type="EMBL" id="CP093443">
    <property type="protein sequence ID" value="UVI35004.1"/>
    <property type="molecule type" value="Genomic_DNA"/>
</dbReference>
<reference evidence="1" key="1">
    <citation type="submission" date="2022-03" db="EMBL/GenBank/DDBJ databases">
        <title>Brevibacterium spongiae sp. nov., isolated from marine sponge.</title>
        <authorList>
            <person name="Li Z."/>
            <person name="Zhang M."/>
        </authorList>
    </citation>
    <scope>NUCLEOTIDE SEQUENCE</scope>
    <source>
        <strain evidence="1">WHS-Z9</strain>
    </source>
</reference>
<sequence>MSDKIYITYDENGIPIGVGDATETAEVQRRLFLDLIDLIGDESPEWSDIVPHLKAVPDSMMMPVLSVTIAQLLIMVSAPYDFLEKHGIDSREALRERWHKIIGDLDGGGDDE</sequence>